<proteinExistence type="predicted"/>
<dbReference type="RefSeq" id="XP_040690103.1">
    <property type="nucleotide sequence ID" value="XM_040834809.1"/>
</dbReference>
<dbReference type="Proteomes" id="UP000184383">
    <property type="component" value="Unassembled WGS sequence"/>
</dbReference>
<accession>A0A1L9RNL4</accession>
<dbReference type="VEuPathDB" id="FungiDB:ASPWEDRAFT_37995"/>
<organism evidence="1 2">
    <name type="scientific">Aspergillus wentii DTO 134E9</name>
    <dbReference type="NCBI Taxonomy" id="1073089"/>
    <lineage>
        <taxon>Eukaryota</taxon>
        <taxon>Fungi</taxon>
        <taxon>Dikarya</taxon>
        <taxon>Ascomycota</taxon>
        <taxon>Pezizomycotina</taxon>
        <taxon>Eurotiomycetes</taxon>
        <taxon>Eurotiomycetidae</taxon>
        <taxon>Eurotiales</taxon>
        <taxon>Aspergillaceae</taxon>
        <taxon>Aspergillus</taxon>
        <taxon>Aspergillus subgen. Cremei</taxon>
    </lineage>
</organism>
<sequence length="179" mass="20503">MADNLPLEIWLMITPYLNHIDTFNLARCSHRLYAALQLEIFTHIEETSKVGCPWSLECLFRHLLEKPPHAQTVQSLILGPWESICEKEGHAWGPFTPEALSADGLYEPHDFWQRRIEKEERSCYGPIRKVWRSILMLQFSGSAMCTRLAEMRAMGRGPCRLLDSCGPDLGPGGYLSRPF</sequence>
<evidence type="ECO:0008006" key="3">
    <source>
        <dbReference type="Google" id="ProtNLM"/>
    </source>
</evidence>
<dbReference type="SUPFAM" id="SSF81383">
    <property type="entry name" value="F-box domain"/>
    <property type="match status" value="1"/>
</dbReference>
<dbReference type="OrthoDB" id="5348533at2759"/>
<evidence type="ECO:0000313" key="1">
    <source>
        <dbReference type="EMBL" id="OJJ36427.1"/>
    </source>
</evidence>
<gene>
    <name evidence="1" type="ORF">ASPWEDRAFT_37995</name>
</gene>
<name>A0A1L9RNL4_ASPWE</name>
<dbReference type="GeneID" id="63750657"/>
<protein>
    <recommendedName>
        <fullName evidence="3">F-box domain-containing protein</fullName>
    </recommendedName>
</protein>
<keyword evidence="2" id="KW-1185">Reference proteome</keyword>
<evidence type="ECO:0000313" key="2">
    <source>
        <dbReference type="Proteomes" id="UP000184383"/>
    </source>
</evidence>
<dbReference type="InterPro" id="IPR036047">
    <property type="entry name" value="F-box-like_dom_sf"/>
</dbReference>
<reference evidence="2" key="1">
    <citation type="journal article" date="2017" name="Genome Biol.">
        <title>Comparative genomics reveals high biological diversity and specific adaptations in the industrially and medically important fungal genus Aspergillus.</title>
        <authorList>
            <person name="de Vries R.P."/>
            <person name="Riley R."/>
            <person name="Wiebenga A."/>
            <person name="Aguilar-Osorio G."/>
            <person name="Amillis S."/>
            <person name="Uchima C.A."/>
            <person name="Anderluh G."/>
            <person name="Asadollahi M."/>
            <person name="Askin M."/>
            <person name="Barry K."/>
            <person name="Battaglia E."/>
            <person name="Bayram O."/>
            <person name="Benocci T."/>
            <person name="Braus-Stromeyer S.A."/>
            <person name="Caldana C."/>
            <person name="Canovas D."/>
            <person name="Cerqueira G.C."/>
            <person name="Chen F."/>
            <person name="Chen W."/>
            <person name="Choi C."/>
            <person name="Clum A."/>
            <person name="Dos Santos R.A."/>
            <person name="Damasio A.R."/>
            <person name="Diallinas G."/>
            <person name="Emri T."/>
            <person name="Fekete E."/>
            <person name="Flipphi M."/>
            <person name="Freyberg S."/>
            <person name="Gallo A."/>
            <person name="Gournas C."/>
            <person name="Habgood R."/>
            <person name="Hainaut M."/>
            <person name="Harispe M.L."/>
            <person name="Henrissat B."/>
            <person name="Hilden K.S."/>
            <person name="Hope R."/>
            <person name="Hossain A."/>
            <person name="Karabika E."/>
            <person name="Karaffa L."/>
            <person name="Karanyi Z."/>
            <person name="Krasevec N."/>
            <person name="Kuo A."/>
            <person name="Kusch H."/>
            <person name="LaButti K."/>
            <person name="Lagendijk E.L."/>
            <person name="Lapidus A."/>
            <person name="Levasseur A."/>
            <person name="Lindquist E."/>
            <person name="Lipzen A."/>
            <person name="Logrieco A.F."/>
            <person name="MacCabe A."/>
            <person name="Maekelae M.R."/>
            <person name="Malavazi I."/>
            <person name="Melin P."/>
            <person name="Meyer V."/>
            <person name="Mielnichuk N."/>
            <person name="Miskei M."/>
            <person name="Molnar A.P."/>
            <person name="Mule G."/>
            <person name="Ngan C.Y."/>
            <person name="Orejas M."/>
            <person name="Orosz E."/>
            <person name="Ouedraogo J.P."/>
            <person name="Overkamp K.M."/>
            <person name="Park H.-S."/>
            <person name="Perrone G."/>
            <person name="Piumi F."/>
            <person name="Punt P.J."/>
            <person name="Ram A.F."/>
            <person name="Ramon A."/>
            <person name="Rauscher S."/>
            <person name="Record E."/>
            <person name="Riano-Pachon D.M."/>
            <person name="Robert V."/>
            <person name="Roehrig J."/>
            <person name="Ruller R."/>
            <person name="Salamov A."/>
            <person name="Salih N.S."/>
            <person name="Samson R.A."/>
            <person name="Sandor E."/>
            <person name="Sanguinetti M."/>
            <person name="Schuetze T."/>
            <person name="Sepcic K."/>
            <person name="Shelest E."/>
            <person name="Sherlock G."/>
            <person name="Sophianopoulou V."/>
            <person name="Squina F.M."/>
            <person name="Sun H."/>
            <person name="Susca A."/>
            <person name="Todd R.B."/>
            <person name="Tsang A."/>
            <person name="Unkles S.E."/>
            <person name="van de Wiele N."/>
            <person name="van Rossen-Uffink D."/>
            <person name="Oliveira J.V."/>
            <person name="Vesth T.C."/>
            <person name="Visser J."/>
            <person name="Yu J.-H."/>
            <person name="Zhou M."/>
            <person name="Andersen M.R."/>
            <person name="Archer D.B."/>
            <person name="Baker S.E."/>
            <person name="Benoit I."/>
            <person name="Brakhage A.A."/>
            <person name="Braus G.H."/>
            <person name="Fischer R."/>
            <person name="Frisvad J.C."/>
            <person name="Goldman G.H."/>
            <person name="Houbraken J."/>
            <person name="Oakley B."/>
            <person name="Pocsi I."/>
            <person name="Scazzocchio C."/>
            <person name="Seiboth B."/>
            <person name="vanKuyk P.A."/>
            <person name="Wortman J."/>
            <person name="Dyer P.S."/>
            <person name="Grigoriev I.V."/>
        </authorList>
    </citation>
    <scope>NUCLEOTIDE SEQUENCE [LARGE SCALE GENOMIC DNA]</scope>
    <source>
        <strain evidence="2">DTO 134E9</strain>
    </source>
</reference>
<dbReference type="EMBL" id="KV878211">
    <property type="protein sequence ID" value="OJJ36427.1"/>
    <property type="molecule type" value="Genomic_DNA"/>
</dbReference>
<dbReference type="AlphaFoldDB" id="A0A1L9RNL4"/>